<protein>
    <recommendedName>
        <fullName evidence="1">N-acetyltransferase domain-containing protein</fullName>
    </recommendedName>
</protein>
<dbReference type="SUPFAM" id="SSF55729">
    <property type="entry name" value="Acyl-CoA N-acyltransferases (Nat)"/>
    <property type="match status" value="1"/>
</dbReference>
<dbReference type="GO" id="GO:1990189">
    <property type="term" value="F:protein N-terminal-serine acetyltransferase activity"/>
    <property type="evidence" value="ECO:0007669"/>
    <property type="project" value="TreeGrafter"/>
</dbReference>
<dbReference type="InParanoid" id="A0A165NV07"/>
<dbReference type="GO" id="GO:0008999">
    <property type="term" value="F:protein-N-terminal-alanine acetyltransferase activity"/>
    <property type="evidence" value="ECO:0007669"/>
    <property type="project" value="TreeGrafter"/>
</dbReference>
<dbReference type="AlphaFoldDB" id="A0A165NV07"/>
<dbReference type="PANTHER" id="PTHR43441">
    <property type="entry name" value="RIBOSOMAL-PROTEIN-SERINE ACETYLTRANSFERASE"/>
    <property type="match status" value="1"/>
</dbReference>
<dbReference type="OrthoDB" id="41238at2759"/>
<reference evidence="2 3" key="1">
    <citation type="journal article" date="2016" name="Mol. Biol. Evol.">
        <title>Comparative Genomics of Early-Diverging Mushroom-Forming Fungi Provides Insights into the Origins of Lignocellulose Decay Capabilities.</title>
        <authorList>
            <person name="Nagy L.G."/>
            <person name="Riley R."/>
            <person name="Tritt A."/>
            <person name="Adam C."/>
            <person name="Daum C."/>
            <person name="Floudas D."/>
            <person name="Sun H."/>
            <person name="Yadav J.S."/>
            <person name="Pangilinan J."/>
            <person name="Larsson K.H."/>
            <person name="Matsuura K."/>
            <person name="Barry K."/>
            <person name="Labutti K."/>
            <person name="Kuo R."/>
            <person name="Ohm R.A."/>
            <person name="Bhattacharya S.S."/>
            <person name="Shirouzu T."/>
            <person name="Yoshinaga Y."/>
            <person name="Martin F.M."/>
            <person name="Grigoriev I.V."/>
            <person name="Hibbett D.S."/>
        </authorList>
    </citation>
    <scope>NUCLEOTIDE SEQUENCE [LARGE SCALE GENOMIC DNA]</scope>
    <source>
        <strain evidence="2 3">HHB14362 ss-1</strain>
    </source>
</reference>
<sequence length="222" mass="24866">MSGTFVNLCKAAPALPSPIYGLYPYNPNFTYPILPQILENSKIQLTPFVPALHAQTYWAQASPLSHPELYDYLPWNFTSLDDFLAILEKIRQDPMWILFAILDKTKNGSPLAEIIGVIHCEPHNQVAEIGATLRSHVASNAIGLIMRYCLDLPKASPPGLGLRRVIWTTSPENVASMKAVEKMGMKRPDDSGPSVEIVQYAICWDDWEDGGREIVTKVMDRR</sequence>
<name>A0A165NV07_9AGAM</name>
<dbReference type="InterPro" id="IPR016181">
    <property type="entry name" value="Acyl_CoA_acyltransferase"/>
</dbReference>
<dbReference type="Proteomes" id="UP000076761">
    <property type="component" value="Unassembled WGS sequence"/>
</dbReference>
<accession>A0A165NV07</accession>
<evidence type="ECO:0000313" key="2">
    <source>
        <dbReference type="EMBL" id="KZT20146.1"/>
    </source>
</evidence>
<gene>
    <name evidence="2" type="ORF">NEOLEDRAFT_1165147</name>
</gene>
<dbReference type="Gene3D" id="3.40.630.30">
    <property type="match status" value="1"/>
</dbReference>
<dbReference type="InterPro" id="IPR051908">
    <property type="entry name" value="Ribosomal_N-acetyltransferase"/>
</dbReference>
<feature type="domain" description="N-acetyltransferase" evidence="1">
    <location>
        <begin position="44"/>
        <end position="186"/>
    </location>
</feature>
<keyword evidence="3" id="KW-1185">Reference proteome</keyword>
<dbReference type="PANTHER" id="PTHR43441:SF5">
    <property type="entry name" value="FAMILY ACETYLTRANSFERASE, PUTATIVE-RELATED"/>
    <property type="match status" value="1"/>
</dbReference>
<dbReference type="InterPro" id="IPR000182">
    <property type="entry name" value="GNAT_dom"/>
</dbReference>
<evidence type="ECO:0000313" key="3">
    <source>
        <dbReference type="Proteomes" id="UP000076761"/>
    </source>
</evidence>
<dbReference type="Pfam" id="PF13302">
    <property type="entry name" value="Acetyltransf_3"/>
    <property type="match status" value="1"/>
</dbReference>
<dbReference type="EMBL" id="KV425625">
    <property type="protein sequence ID" value="KZT20146.1"/>
    <property type="molecule type" value="Genomic_DNA"/>
</dbReference>
<evidence type="ECO:0000259" key="1">
    <source>
        <dbReference type="Pfam" id="PF13302"/>
    </source>
</evidence>
<organism evidence="2 3">
    <name type="scientific">Neolentinus lepideus HHB14362 ss-1</name>
    <dbReference type="NCBI Taxonomy" id="1314782"/>
    <lineage>
        <taxon>Eukaryota</taxon>
        <taxon>Fungi</taxon>
        <taxon>Dikarya</taxon>
        <taxon>Basidiomycota</taxon>
        <taxon>Agaricomycotina</taxon>
        <taxon>Agaricomycetes</taxon>
        <taxon>Gloeophyllales</taxon>
        <taxon>Gloeophyllaceae</taxon>
        <taxon>Neolentinus</taxon>
    </lineage>
</organism>
<proteinExistence type="predicted"/>